<reference evidence="1 2" key="2">
    <citation type="journal article" date="2022" name="Mol. Ecol. Resour.">
        <title>The genomes of chicory, endive, great burdock and yacon provide insights into Asteraceae paleo-polyploidization history and plant inulin production.</title>
        <authorList>
            <person name="Fan W."/>
            <person name="Wang S."/>
            <person name="Wang H."/>
            <person name="Wang A."/>
            <person name="Jiang F."/>
            <person name="Liu H."/>
            <person name="Zhao H."/>
            <person name="Xu D."/>
            <person name="Zhang Y."/>
        </authorList>
    </citation>
    <scope>NUCLEOTIDE SEQUENCE [LARGE SCALE GENOMIC DNA]</scope>
    <source>
        <strain evidence="2">cv. Niubang</strain>
    </source>
</reference>
<gene>
    <name evidence="1" type="ORF">L6452_03373</name>
</gene>
<dbReference type="EMBL" id="CM042047">
    <property type="protein sequence ID" value="KAI3772192.1"/>
    <property type="molecule type" value="Genomic_DNA"/>
</dbReference>
<accession>A0ACB9FM70</accession>
<evidence type="ECO:0000313" key="2">
    <source>
        <dbReference type="Proteomes" id="UP001055879"/>
    </source>
</evidence>
<evidence type="ECO:0000313" key="1">
    <source>
        <dbReference type="EMBL" id="KAI3772192.1"/>
    </source>
</evidence>
<protein>
    <submittedName>
        <fullName evidence="1">Uncharacterized protein</fullName>
    </submittedName>
</protein>
<name>A0ACB9FM70_ARCLA</name>
<comment type="caution">
    <text evidence="1">The sequence shown here is derived from an EMBL/GenBank/DDBJ whole genome shotgun (WGS) entry which is preliminary data.</text>
</comment>
<proteinExistence type="predicted"/>
<organism evidence="1 2">
    <name type="scientific">Arctium lappa</name>
    <name type="common">Greater burdock</name>
    <name type="synonym">Lappa major</name>
    <dbReference type="NCBI Taxonomy" id="4217"/>
    <lineage>
        <taxon>Eukaryota</taxon>
        <taxon>Viridiplantae</taxon>
        <taxon>Streptophyta</taxon>
        <taxon>Embryophyta</taxon>
        <taxon>Tracheophyta</taxon>
        <taxon>Spermatophyta</taxon>
        <taxon>Magnoliopsida</taxon>
        <taxon>eudicotyledons</taxon>
        <taxon>Gunneridae</taxon>
        <taxon>Pentapetalae</taxon>
        <taxon>asterids</taxon>
        <taxon>campanulids</taxon>
        <taxon>Asterales</taxon>
        <taxon>Asteraceae</taxon>
        <taxon>Carduoideae</taxon>
        <taxon>Cardueae</taxon>
        <taxon>Arctiinae</taxon>
        <taxon>Arctium</taxon>
    </lineage>
</organism>
<keyword evidence="2" id="KW-1185">Reference proteome</keyword>
<dbReference type="Proteomes" id="UP001055879">
    <property type="component" value="Linkage Group LG01"/>
</dbReference>
<sequence>MIRVSIKTTYMVKPAERTCTRKLPLSELDKTSIFGHIPTFYFYTQSPNNWIVVLQTLKSSLSCTLVHFFLLADLLSALVGGRLELDCNVAGVQFVEAYVDKKLIDLYTFLPSLIYHQLIPSIDYHNTPLEEIPFAFHFVCEWTMTSRGELLESLPYLDKKVLRAGDPPWAISSTCKACNHKPEQPTALATPIDVRSKMRSPLPRKYFVNALPRKYFGNDVINVIVTGCADEIVSKPLGYSSSKIRDAIERVDDDYVKSVIDFLKIREFLSKF</sequence>
<reference evidence="2" key="1">
    <citation type="journal article" date="2022" name="Mol. Ecol. Resour.">
        <title>The genomes of chicory, endive, great burdock and yacon provide insights into Asteraceae palaeo-polyploidization history and plant inulin production.</title>
        <authorList>
            <person name="Fan W."/>
            <person name="Wang S."/>
            <person name="Wang H."/>
            <person name="Wang A."/>
            <person name="Jiang F."/>
            <person name="Liu H."/>
            <person name="Zhao H."/>
            <person name="Xu D."/>
            <person name="Zhang Y."/>
        </authorList>
    </citation>
    <scope>NUCLEOTIDE SEQUENCE [LARGE SCALE GENOMIC DNA]</scope>
    <source>
        <strain evidence="2">cv. Niubang</strain>
    </source>
</reference>